<proteinExistence type="predicted"/>
<organism evidence="1 2">
    <name type="scientific">Micromonospora parathelypteridis</name>
    <dbReference type="NCBI Taxonomy" id="1839617"/>
    <lineage>
        <taxon>Bacteria</taxon>
        <taxon>Bacillati</taxon>
        <taxon>Actinomycetota</taxon>
        <taxon>Actinomycetes</taxon>
        <taxon>Micromonosporales</taxon>
        <taxon>Micromonosporaceae</taxon>
        <taxon>Micromonospora</taxon>
    </lineage>
</organism>
<accession>A0A840VWV7</accession>
<reference evidence="1 2" key="1">
    <citation type="submission" date="2020-08" db="EMBL/GenBank/DDBJ databases">
        <title>Sequencing the genomes of 1000 actinobacteria strains.</title>
        <authorList>
            <person name="Klenk H.-P."/>
        </authorList>
    </citation>
    <scope>NUCLEOTIDE SEQUENCE [LARGE SCALE GENOMIC DNA]</scope>
    <source>
        <strain evidence="1 2">DSM 103125</strain>
    </source>
</reference>
<comment type="caution">
    <text evidence="1">The sequence shown here is derived from an EMBL/GenBank/DDBJ whole genome shotgun (WGS) entry which is preliminary data.</text>
</comment>
<dbReference type="RefSeq" id="WP_184180238.1">
    <property type="nucleotide sequence ID" value="NZ_BMNF01000001.1"/>
</dbReference>
<dbReference type="Proteomes" id="UP000586947">
    <property type="component" value="Unassembled WGS sequence"/>
</dbReference>
<evidence type="ECO:0000313" key="2">
    <source>
        <dbReference type="Proteomes" id="UP000586947"/>
    </source>
</evidence>
<protein>
    <submittedName>
        <fullName evidence="1">Uncharacterized protein</fullName>
    </submittedName>
</protein>
<gene>
    <name evidence="1" type="ORF">HNR20_002889</name>
</gene>
<evidence type="ECO:0000313" key="1">
    <source>
        <dbReference type="EMBL" id="MBB5478384.1"/>
    </source>
</evidence>
<name>A0A840VWV7_9ACTN</name>
<sequence length="84" mass="9693">MVGSEWQGETCPGCGGELRLLGFALTRRDEDDRFVCKTPLFCRSCGKTWSRWADRPGQPLTEDPLLAPEALKPSRKRRKWRRTK</sequence>
<dbReference type="EMBL" id="JACHDP010000001">
    <property type="protein sequence ID" value="MBB5478384.1"/>
    <property type="molecule type" value="Genomic_DNA"/>
</dbReference>
<dbReference type="AlphaFoldDB" id="A0A840VWV7"/>
<keyword evidence="2" id="KW-1185">Reference proteome</keyword>